<reference evidence="1" key="1">
    <citation type="submission" date="2021-05" db="EMBL/GenBank/DDBJ databases">
        <title>Complete genome sequence of the cellulolytic planctomycete Telmatocola sphagniphila SP2T and characterization of the first cellulase from planctomycetes.</title>
        <authorList>
            <person name="Rakitin A.L."/>
            <person name="Beletsky A.V."/>
            <person name="Naumoff D.G."/>
            <person name="Kulichevskaya I.S."/>
            <person name="Mardanov A.V."/>
            <person name="Ravin N.V."/>
            <person name="Dedysh S.N."/>
        </authorList>
    </citation>
    <scope>NUCLEOTIDE SEQUENCE</scope>
    <source>
        <strain evidence="1">SP2T</strain>
    </source>
</reference>
<gene>
    <name evidence="1" type="ORF">KIH39_23170</name>
</gene>
<dbReference type="Proteomes" id="UP000676194">
    <property type="component" value="Chromosome"/>
</dbReference>
<protein>
    <recommendedName>
        <fullName evidence="3">HEAT repeat domain-containing protein</fullName>
    </recommendedName>
</protein>
<sequence>MIFRFGTFITAVSVMMVFGLRSDEDPDLKPSIQTIRQVGTNGKGSPEAAEAWMILAQTPIEQLPQLLTGMDGATPLARNWIQTAVDACMERAEKNKKPLPIKALEKFLVDTRHDPQARRFVFDCVCQLDKSARDRFLPKMVNDPSPELRREAISRLLDEAEKLYRTEKKTEALTIYRLAFASAREKDQIDKSNSRLKDLGQTIDLAKHLGFLLDWKLLGPFPNVEQAGVDKCYPPEKALNFKEEYDGKEGKVRWKDYLSKDDNGIIDLNDGLGEHLQAVGYAATDFTTKAACDVEVRIACFTVFKLWVNGELALHRADAYTGMQFDHYRTKIRLREGKNTFLFKVCTDVPPPQLPKLWRFQLRVCDADGVAILSTKRPEN</sequence>
<keyword evidence="2" id="KW-1185">Reference proteome</keyword>
<evidence type="ECO:0000313" key="2">
    <source>
        <dbReference type="Proteomes" id="UP000676194"/>
    </source>
</evidence>
<dbReference type="AlphaFoldDB" id="A0A8E6B3W6"/>
<proteinExistence type="predicted"/>
<dbReference type="KEGG" id="tsph:KIH39_23170"/>
<name>A0A8E6B3W6_9BACT</name>
<accession>A0A8E6B3W6</accession>
<organism evidence="1 2">
    <name type="scientific">Telmatocola sphagniphila</name>
    <dbReference type="NCBI Taxonomy" id="1123043"/>
    <lineage>
        <taxon>Bacteria</taxon>
        <taxon>Pseudomonadati</taxon>
        <taxon>Planctomycetota</taxon>
        <taxon>Planctomycetia</taxon>
        <taxon>Gemmatales</taxon>
        <taxon>Gemmataceae</taxon>
    </lineage>
</organism>
<dbReference type="EMBL" id="CP074694">
    <property type="protein sequence ID" value="QVL31710.1"/>
    <property type="molecule type" value="Genomic_DNA"/>
</dbReference>
<dbReference type="RefSeq" id="WP_213495871.1">
    <property type="nucleotide sequence ID" value="NZ_CP074694.1"/>
</dbReference>
<evidence type="ECO:0008006" key="3">
    <source>
        <dbReference type="Google" id="ProtNLM"/>
    </source>
</evidence>
<evidence type="ECO:0000313" key="1">
    <source>
        <dbReference type="EMBL" id="QVL31710.1"/>
    </source>
</evidence>